<gene>
    <name evidence="1" type="ORF">QLX08_000685</name>
</gene>
<comment type="caution">
    <text evidence="1">The sequence shown here is derived from an EMBL/GenBank/DDBJ whole genome shotgun (WGS) entry which is preliminary data.</text>
</comment>
<evidence type="ECO:0000313" key="2">
    <source>
        <dbReference type="Proteomes" id="UP001432146"/>
    </source>
</evidence>
<evidence type="ECO:0000313" key="1">
    <source>
        <dbReference type="EMBL" id="KAK9309677.1"/>
    </source>
</evidence>
<accession>A0AAW1AI83</accession>
<keyword evidence="2" id="KW-1185">Reference proteome</keyword>
<dbReference type="AlphaFoldDB" id="A0AAW1AI83"/>
<protein>
    <submittedName>
        <fullName evidence="1">Uncharacterized protein</fullName>
    </submittedName>
</protein>
<name>A0AAW1AI83_9HYME</name>
<dbReference type="Proteomes" id="UP001432146">
    <property type="component" value="Unassembled WGS sequence"/>
</dbReference>
<organism evidence="1 2">
    <name type="scientific">Tetragonisca angustula</name>
    <dbReference type="NCBI Taxonomy" id="166442"/>
    <lineage>
        <taxon>Eukaryota</taxon>
        <taxon>Metazoa</taxon>
        <taxon>Ecdysozoa</taxon>
        <taxon>Arthropoda</taxon>
        <taxon>Hexapoda</taxon>
        <taxon>Insecta</taxon>
        <taxon>Pterygota</taxon>
        <taxon>Neoptera</taxon>
        <taxon>Endopterygota</taxon>
        <taxon>Hymenoptera</taxon>
        <taxon>Apocrita</taxon>
        <taxon>Aculeata</taxon>
        <taxon>Apoidea</taxon>
        <taxon>Anthophila</taxon>
        <taxon>Apidae</taxon>
        <taxon>Tetragonisca</taxon>
    </lineage>
</organism>
<sequence>MIANVPKSKHTDGEVPIKRLITSEVEYCQEPCSQMEECLTRDVAVESRVETDDAQVTADIYSTTDPSFETDEETEAPKPGTVVPEYYGDQRAILRVYRCKGVNVTESDFPESRWRINIFSVGKDQSRSRKKGMGDDVRAYCLAAIGSCIPCINALGMKITGPGPGPVCHKNCPNLVISECSQTVHEPTRKGKRGLDTTLATVQEVEKEDDELRDTGKKRVPIGKVQIVDVKSAVRLDRVETQDVCVGPADSLPVDKATCTCEEKRDIFDAGTIIFDRLTTWLDRPRKRDCRDRFLRYSGIQPLVSHCMVQCDINHCESFTNRWLDGGSRCCRVASSRWQEPSEFWPTTDCWSRRNSGLFEDAAHQLGRINSLYRYSIAGGSPQKYAQYRNCVRNRYNYDRYCPYDSGNSSWNASRYCCPPANQVFCYTTANYCRSYNSWY</sequence>
<proteinExistence type="predicted"/>
<dbReference type="EMBL" id="JAWNGG020000009">
    <property type="protein sequence ID" value="KAK9309677.1"/>
    <property type="molecule type" value="Genomic_DNA"/>
</dbReference>
<reference evidence="1 2" key="1">
    <citation type="submission" date="2024-05" db="EMBL/GenBank/DDBJ databases">
        <title>The nuclear and mitochondrial genome assemblies of Tetragonisca angustula (Apidae: Meliponini), a tiny yet remarkable pollinator in the Neotropics.</title>
        <authorList>
            <person name="Ferrari R."/>
            <person name="Ricardo P.C."/>
            <person name="Dias F.C."/>
            <person name="Araujo N.S."/>
            <person name="Soares D.O."/>
            <person name="Zhou Q.-S."/>
            <person name="Zhu C.-D."/>
            <person name="Coutinho L."/>
            <person name="Airas M.C."/>
            <person name="Batista T.M."/>
        </authorList>
    </citation>
    <scope>NUCLEOTIDE SEQUENCE [LARGE SCALE GENOMIC DNA]</scope>
    <source>
        <strain evidence="1">ASF017062</strain>
        <tissue evidence="1">Abdomen</tissue>
    </source>
</reference>